<dbReference type="Proteomes" id="UP001195903">
    <property type="component" value="Unassembled WGS sequence"/>
</dbReference>
<dbReference type="InterPro" id="IPR051447">
    <property type="entry name" value="Lipoprotein-release_system"/>
</dbReference>
<comment type="subcellular location">
    <subcellularLocation>
        <location evidence="1">Cell membrane</location>
        <topology evidence="1">Multi-pass membrane protein</topology>
    </subcellularLocation>
</comment>
<evidence type="ECO:0000313" key="9">
    <source>
        <dbReference type="EMBL" id="MBT1443764.1"/>
    </source>
</evidence>
<feature type="transmembrane region" description="Helical" evidence="7">
    <location>
        <begin position="468"/>
        <end position="488"/>
    </location>
</feature>
<keyword evidence="10" id="KW-1185">Reference proteome</keyword>
<comment type="similarity">
    <text evidence="2">Belongs to the ABC-4 integral membrane protein family. LolC/E subfamily.</text>
</comment>
<feature type="transmembrane region" description="Helical" evidence="7">
    <location>
        <begin position="39"/>
        <end position="60"/>
    </location>
</feature>
<feature type="transmembrane region" description="Helical" evidence="7">
    <location>
        <begin position="328"/>
        <end position="354"/>
    </location>
</feature>
<accession>A0ABS5V284</accession>
<organism evidence="9 10">
    <name type="scientific">Shewanella jiangmenensis</name>
    <dbReference type="NCBI Taxonomy" id="2837387"/>
    <lineage>
        <taxon>Bacteria</taxon>
        <taxon>Pseudomonadati</taxon>
        <taxon>Pseudomonadota</taxon>
        <taxon>Gammaproteobacteria</taxon>
        <taxon>Alteromonadales</taxon>
        <taxon>Shewanellaceae</taxon>
        <taxon>Shewanella</taxon>
    </lineage>
</organism>
<sequence length="883" mass="95117">MSTARAGKGMSTAAQRQHHRPLHGLWLSFRVFLGHYRRAPLQAGAILLGVILSVVLLTAVKSINENARSSYREATAPLSSRAAFTLLPAGGKAYLDDEVYFRLSRQGLKLMPRLNGVMTDDSGRRFYLDGIDIIAATSIAASYTSTSAPGTSTPAPGTGPASPLSANLDLGSLLTGAPVLLLSQSQLEKVSAKGALKLKGQAIELIGLDDALGLGSATVADLAFAKQALELPHSLSSIEVLDNIPLETFKQQLSAAGIDESSLDILQGDNGAALTELSGSFHLSLKAMGLLAFVVGLFIAYNGVRYSLMKRTRLLLQLRQLGVGQRELLGALVLELMLMVIFGAAIGFALGLWLGQGLMPLVSMTLEQVYGARLLPGHWRPGWFIEAFGLSAAASLFACIPLMARLVATPLASGRHQAANQGFDVKMQRLQLFAAAALLLLALIITLFEPGVSQYLREQQLTRLLPLYSLGLIALVTLAAPLLLPSLLARLPALFGKSGVIRPGLGQYLIAELKVLAPPMSLAMMAMLLALSANIAMTTLVVSFEGTLKVWLNQRLHADIYLRPGDSHMPQVMATLENDSRISASYRQYSSPALLNGMGEQQQTRFRLLARDSISVRETSTLKTFDAALWQAMQAGGRQILINEPMAQKLNLRLGQRLDITVGGKDVSLEVAGIFYDHGNQQLETLIEETLWQQLGLSPIPMSLALSCNGCDAEQLADTLAGELELSRAQIFSQQNIKKIAISMFGRTFEITASLGTLTLLVASIGLFSALSMLSASRENPLARLHALGVSRSELLLMSAAQMLLMVLATALLAIPVAWVLGYLLIHKVILLSFGWSLTMDWQWLPVFSAVGAALLSAALALAWPLWRQSRRPLIRSLQQEAN</sequence>
<evidence type="ECO:0000256" key="6">
    <source>
        <dbReference type="ARBA" id="ARBA00023136"/>
    </source>
</evidence>
<gene>
    <name evidence="9" type="ORF">KJI95_04385</name>
</gene>
<evidence type="ECO:0000259" key="8">
    <source>
        <dbReference type="Pfam" id="PF02687"/>
    </source>
</evidence>
<keyword evidence="6 7" id="KW-0472">Membrane</keyword>
<reference evidence="9 10" key="1">
    <citation type="submission" date="2021-05" db="EMBL/GenBank/DDBJ databases">
        <title>Shewanella sp. JM162201.</title>
        <authorList>
            <person name="Xu S."/>
            <person name="Li A."/>
        </authorList>
    </citation>
    <scope>NUCLEOTIDE SEQUENCE [LARGE SCALE GENOMIC DNA]</scope>
    <source>
        <strain evidence="9 10">JM162201</strain>
    </source>
</reference>
<feature type="transmembrane region" description="Helical" evidence="7">
    <location>
        <begin position="522"/>
        <end position="544"/>
    </location>
</feature>
<dbReference type="Pfam" id="PF02687">
    <property type="entry name" value="FtsX"/>
    <property type="match status" value="2"/>
</dbReference>
<feature type="domain" description="ABC3 transporter permease C-terminal" evidence="8">
    <location>
        <begin position="288"/>
        <end position="407"/>
    </location>
</feature>
<feature type="transmembrane region" description="Helical" evidence="7">
    <location>
        <begin position="844"/>
        <end position="867"/>
    </location>
</feature>
<dbReference type="InterPro" id="IPR003838">
    <property type="entry name" value="ABC3_permease_C"/>
</dbReference>
<feature type="transmembrane region" description="Helical" evidence="7">
    <location>
        <begin position="429"/>
        <end position="448"/>
    </location>
</feature>
<evidence type="ECO:0000313" key="10">
    <source>
        <dbReference type="Proteomes" id="UP001195903"/>
    </source>
</evidence>
<dbReference type="RefSeq" id="WP_214505925.1">
    <property type="nucleotide sequence ID" value="NZ_JAHEPS010000001.1"/>
</dbReference>
<evidence type="ECO:0000256" key="5">
    <source>
        <dbReference type="ARBA" id="ARBA00022989"/>
    </source>
</evidence>
<feature type="transmembrane region" description="Helical" evidence="7">
    <location>
        <begin position="287"/>
        <end position="308"/>
    </location>
</feature>
<feature type="transmembrane region" description="Helical" evidence="7">
    <location>
        <begin position="795"/>
        <end position="824"/>
    </location>
</feature>
<evidence type="ECO:0000256" key="2">
    <source>
        <dbReference type="ARBA" id="ARBA00005236"/>
    </source>
</evidence>
<dbReference type="PANTHER" id="PTHR30489:SF0">
    <property type="entry name" value="LIPOPROTEIN-RELEASING SYSTEM TRANSMEMBRANE PROTEIN LOLE"/>
    <property type="match status" value="1"/>
</dbReference>
<evidence type="ECO:0000256" key="4">
    <source>
        <dbReference type="ARBA" id="ARBA00022692"/>
    </source>
</evidence>
<feature type="transmembrane region" description="Helical" evidence="7">
    <location>
        <begin position="753"/>
        <end position="774"/>
    </location>
</feature>
<evidence type="ECO:0000256" key="1">
    <source>
        <dbReference type="ARBA" id="ARBA00004651"/>
    </source>
</evidence>
<evidence type="ECO:0000256" key="7">
    <source>
        <dbReference type="SAM" id="Phobius"/>
    </source>
</evidence>
<proteinExistence type="inferred from homology"/>
<feature type="transmembrane region" description="Helical" evidence="7">
    <location>
        <begin position="383"/>
        <end position="408"/>
    </location>
</feature>
<dbReference type="EMBL" id="JAHEPS010000001">
    <property type="protein sequence ID" value="MBT1443764.1"/>
    <property type="molecule type" value="Genomic_DNA"/>
</dbReference>
<protein>
    <submittedName>
        <fullName evidence="9">FtsX-like permease family protein</fullName>
    </submittedName>
</protein>
<keyword evidence="3" id="KW-1003">Cell membrane</keyword>
<name>A0ABS5V284_9GAMM</name>
<comment type="caution">
    <text evidence="9">The sequence shown here is derived from an EMBL/GenBank/DDBJ whole genome shotgun (WGS) entry which is preliminary data.</text>
</comment>
<dbReference type="PANTHER" id="PTHR30489">
    <property type="entry name" value="LIPOPROTEIN-RELEASING SYSTEM TRANSMEMBRANE PROTEIN LOLE"/>
    <property type="match status" value="1"/>
</dbReference>
<feature type="domain" description="ABC3 transporter permease C-terminal" evidence="8">
    <location>
        <begin position="755"/>
        <end position="873"/>
    </location>
</feature>
<evidence type="ECO:0000256" key="3">
    <source>
        <dbReference type="ARBA" id="ARBA00022475"/>
    </source>
</evidence>
<keyword evidence="4 7" id="KW-0812">Transmembrane</keyword>
<keyword evidence="5 7" id="KW-1133">Transmembrane helix</keyword>